<dbReference type="Proteomes" id="UP000738349">
    <property type="component" value="Unassembled WGS sequence"/>
</dbReference>
<reference evidence="2" key="1">
    <citation type="journal article" date="2021" name="Nat. Commun.">
        <title>Genetic determinants of endophytism in the Arabidopsis root mycobiome.</title>
        <authorList>
            <person name="Mesny F."/>
            <person name="Miyauchi S."/>
            <person name="Thiergart T."/>
            <person name="Pickel B."/>
            <person name="Atanasova L."/>
            <person name="Karlsson M."/>
            <person name="Huettel B."/>
            <person name="Barry K.W."/>
            <person name="Haridas S."/>
            <person name="Chen C."/>
            <person name="Bauer D."/>
            <person name="Andreopoulos W."/>
            <person name="Pangilinan J."/>
            <person name="LaButti K."/>
            <person name="Riley R."/>
            <person name="Lipzen A."/>
            <person name="Clum A."/>
            <person name="Drula E."/>
            <person name="Henrissat B."/>
            <person name="Kohler A."/>
            <person name="Grigoriev I.V."/>
            <person name="Martin F.M."/>
            <person name="Hacquard S."/>
        </authorList>
    </citation>
    <scope>NUCLEOTIDE SEQUENCE</scope>
    <source>
        <strain evidence="2">MPI-CAGE-AT-0147</strain>
    </source>
</reference>
<dbReference type="EMBL" id="JAGMUV010000001">
    <property type="protein sequence ID" value="KAH7175980.1"/>
    <property type="molecule type" value="Genomic_DNA"/>
</dbReference>
<dbReference type="OrthoDB" id="5410365at2759"/>
<evidence type="ECO:0000313" key="2">
    <source>
        <dbReference type="EMBL" id="KAH7175980.1"/>
    </source>
</evidence>
<keyword evidence="3" id="KW-1185">Reference proteome</keyword>
<dbReference type="AlphaFoldDB" id="A0A9P9FT51"/>
<feature type="compositionally biased region" description="Acidic residues" evidence="1">
    <location>
        <begin position="254"/>
        <end position="263"/>
    </location>
</feature>
<feature type="region of interest" description="Disordered" evidence="1">
    <location>
        <begin position="246"/>
        <end position="289"/>
    </location>
</feature>
<comment type="caution">
    <text evidence="2">The sequence shown here is derived from an EMBL/GenBank/DDBJ whole genome shotgun (WGS) entry which is preliminary data.</text>
</comment>
<evidence type="ECO:0000256" key="1">
    <source>
        <dbReference type="SAM" id="MobiDB-lite"/>
    </source>
</evidence>
<name>A0A9P9FT51_9HYPO</name>
<gene>
    <name evidence="2" type="ORF">EDB81DRAFT_771629</name>
</gene>
<proteinExistence type="predicted"/>
<organism evidence="2 3">
    <name type="scientific">Dactylonectria macrodidyma</name>
    <dbReference type="NCBI Taxonomy" id="307937"/>
    <lineage>
        <taxon>Eukaryota</taxon>
        <taxon>Fungi</taxon>
        <taxon>Dikarya</taxon>
        <taxon>Ascomycota</taxon>
        <taxon>Pezizomycotina</taxon>
        <taxon>Sordariomycetes</taxon>
        <taxon>Hypocreomycetidae</taxon>
        <taxon>Hypocreales</taxon>
        <taxon>Nectriaceae</taxon>
        <taxon>Dactylonectria</taxon>
    </lineage>
</organism>
<accession>A0A9P9FT51</accession>
<evidence type="ECO:0000313" key="3">
    <source>
        <dbReference type="Proteomes" id="UP000738349"/>
    </source>
</evidence>
<sequence>MPSRLPRFLILDEPIPPSEIPQLLGRFVCDYNSPLDRFAPATVPEFVSTHVKEYGEKTAVSLVLQNERSESVKAKLEQIFSLSASQGAVRRLDIASDVIKTYRLHEQDVVFDTFMASPELKKQVNGLFRKPGHRTNKVYMIVGLKTLLDANVKREWGRQKGKQASVQMPLQAALAAGGVLAGKTLNIGVELQTNTDITISAEAKHTGEQIFAIEYRVIKKSLLSKLNRSRPDVTFGGIMNWGWGEGVMGAGENKEDDDSEEENSDTRLPALKQSEVDGSGGLLWEVDGA</sequence>
<protein>
    <submittedName>
        <fullName evidence="2">Uncharacterized protein</fullName>
    </submittedName>
</protein>